<gene>
    <name evidence="1" type="ORF">AFUS01_LOCUS9142</name>
</gene>
<reference evidence="1" key="1">
    <citation type="submission" date="2021-06" db="EMBL/GenBank/DDBJ databases">
        <authorList>
            <person name="Hodson N. C."/>
            <person name="Mongue J. A."/>
            <person name="Jaron S. K."/>
        </authorList>
    </citation>
    <scope>NUCLEOTIDE SEQUENCE</scope>
</reference>
<evidence type="ECO:0000313" key="2">
    <source>
        <dbReference type="Proteomes" id="UP000708208"/>
    </source>
</evidence>
<feature type="non-terminal residue" evidence="1">
    <location>
        <position position="1"/>
    </location>
</feature>
<protein>
    <submittedName>
        <fullName evidence="1">Uncharacterized protein</fullName>
    </submittedName>
</protein>
<evidence type="ECO:0000313" key="1">
    <source>
        <dbReference type="EMBL" id="CAG7719838.1"/>
    </source>
</evidence>
<organism evidence="1 2">
    <name type="scientific">Allacma fusca</name>
    <dbReference type="NCBI Taxonomy" id="39272"/>
    <lineage>
        <taxon>Eukaryota</taxon>
        <taxon>Metazoa</taxon>
        <taxon>Ecdysozoa</taxon>
        <taxon>Arthropoda</taxon>
        <taxon>Hexapoda</taxon>
        <taxon>Collembola</taxon>
        <taxon>Symphypleona</taxon>
        <taxon>Sminthuridae</taxon>
        <taxon>Allacma</taxon>
    </lineage>
</organism>
<accession>A0A8J2NSU5</accession>
<dbReference type="Proteomes" id="UP000708208">
    <property type="component" value="Unassembled WGS sequence"/>
</dbReference>
<proteinExistence type="predicted"/>
<dbReference type="AlphaFoldDB" id="A0A8J2NSU5"/>
<dbReference type="EMBL" id="CAJVCH010064918">
    <property type="protein sequence ID" value="CAG7719838.1"/>
    <property type="molecule type" value="Genomic_DNA"/>
</dbReference>
<comment type="caution">
    <text evidence="1">The sequence shown here is derived from an EMBL/GenBank/DDBJ whole genome shotgun (WGS) entry which is preliminary data.</text>
</comment>
<keyword evidence="2" id="KW-1185">Reference proteome</keyword>
<name>A0A8J2NSU5_9HEXA</name>
<sequence>FWIIYRMTNGRLFVQCCLHN</sequence>